<evidence type="ECO:0000313" key="1">
    <source>
        <dbReference type="EMBL" id="KAH6937471.1"/>
    </source>
</evidence>
<gene>
    <name evidence="1" type="ORF">HPB50_000733</name>
</gene>
<dbReference type="Proteomes" id="UP000821845">
    <property type="component" value="Chromosome 2"/>
</dbReference>
<dbReference type="EMBL" id="CM023482">
    <property type="protein sequence ID" value="KAH6937471.1"/>
    <property type="molecule type" value="Genomic_DNA"/>
</dbReference>
<sequence>MQPRKSDPFAPRGERFQAAESSGLQSAIQSRSCNDAGCSRRRRRAALLFFDLRSSTRASGSALVRADRTTESAAAAAAAAKRSAERRPSLQHLGARGMIHGADAGRARYTYIYRVTGHWQAS</sequence>
<comment type="caution">
    <text evidence="1">The sequence shown here is derived from an EMBL/GenBank/DDBJ whole genome shotgun (WGS) entry which is preliminary data.</text>
</comment>
<accession>A0ACB7SR78</accession>
<reference evidence="1" key="1">
    <citation type="submission" date="2020-05" db="EMBL/GenBank/DDBJ databases">
        <title>Large-scale comparative analyses of tick genomes elucidate their genetic diversity and vector capacities.</title>
        <authorList>
            <person name="Jia N."/>
            <person name="Wang J."/>
            <person name="Shi W."/>
            <person name="Du L."/>
            <person name="Sun Y."/>
            <person name="Zhan W."/>
            <person name="Jiang J."/>
            <person name="Wang Q."/>
            <person name="Zhang B."/>
            <person name="Ji P."/>
            <person name="Sakyi L.B."/>
            <person name="Cui X."/>
            <person name="Yuan T."/>
            <person name="Jiang B."/>
            <person name="Yang W."/>
            <person name="Lam T.T.-Y."/>
            <person name="Chang Q."/>
            <person name="Ding S."/>
            <person name="Wang X."/>
            <person name="Zhu J."/>
            <person name="Ruan X."/>
            <person name="Zhao L."/>
            <person name="Wei J."/>
            <person name="Que T."/>
            <person name="Du C."/>
            <person name="Cheng J."/>
            <person name="Dai P."/>
            <person name="Han X."/>
            <person name="Huang E."/>
            <person name="Gao Y."/>
            <person name="Liu J."/>
            <person name="Shao H."/>
            <person name="Ye R."/>
            <person name="Li L."/>
            <person name="Wei W."/>
            <person name="Wang X."/>
            <person name="Wang C."/>
            <person name="Yang T."/>
            <person name="Huo Q."/>
            <person name="Li W."/>
            <person name="Guo W."/>
            <person name="Chen H."/>
            <person name="Zhou L."/>
            <person name="Ni X."/>
            <person name="Tian J."/>
            <person name="Zhou Y."/>
            <person name="Sheng Y."/>
            <person name="Liu T."/>
            <person name="Pan Y."/>
            <person name="Xia L."/>
            <person name="Li J."/>
            <person name="Zhao F."/>
            <person name="Cao W."/>
        </authorList>
    </citation>
    <scope>NUCLEOTIDE SEQUENCE</scope>
    <source>
        <strain evidence="1">Hyas-2018</strain>
    </source>
</reference>
<organism evidence="1 2">
    <name type="scientific">Hyalomma asiaticum</name>
    <name type="common">Tick</name>
    <dbReference type="NCBI Taxonomy" id="266040"/>
    <lineage>
        <taxon>Eukaryota</taxon>
        <taxon>Metazoa</taxon>
        <taxon>Ecdysozoa</taxon>
        <taxon>Arthropoda</taxon>
        <taxon>Chelicerata</taxon>
        <taxon>Arachnida</taxon>
        <taxon>Acari</taxon>
        <taxon>Parasitiformes</taxon>
        <taxon>Ixodida</taxon>
        <taxon>Ixodoidea</taxon>
        <taxon>Ixodidae</taxon>
        <taxon>Hyalomminae</taxon>
        <taxon>Hyalomma</taxon>
    </lineage>
</organism>
<protein>
    <submittedName>
        <fullName evidence="1">Uncharacterized protein</fullName>
    </submittedName>
</protein>
<evidence type="ECO:0000313" key="2">
    <source>
        <dbReference type="Proteomes" id="UP000821845"/>
    </source>
</evidence>
<proteinExistence type="predicted"/>
<keyword evidence="2" id="KW-1185">Reference proteome</keyword>
<name>A0ACB7SR78_HYAAI</name>